<feature type="region of interest" description="Disordered" evidence="1">
    <location>
        <begin position="1"/>
        <end position="91"/>
    </location>
</feature>
<dbReference type="EMBL" id="BMTP01000002">
    <property type="protein sequence ID" value="GGU25488.1"/>
    <property type="molecule type" value="Genomic_DNA"/>
</dbReference>
<proteinExistence type="predicted"/>
<sequence length="386" mass="41609">MVSNVTDSPLCDVGPAWRHRPDGSSVRQGHPPGCETWPDPGRERTGTGPDRDGTGIGTGPGSGPDRRGQRDSGTAGQRIGTPTDRRGYGYGRTDVMDEARAREVLDAAGLTGGAGSGPGRGAALLALGENAVFAVGDLVVKIGRDADLLERAEREVAVASWLEETGVPAVRAAEPEPRLVEGHPLTVWHRLPDAVRPPEPRDLAPLLRRVHALPRPPFPLPPRDLLGGVERWLRLAGEAIDPADAAFLRERRDGFARAAGALTPHLTPGPVHGDALPRNVHVGPDGPVLVDLETFSADLREHDLVVLALSRDRYGLDPAAHDAFTEAYGWDVREWEGCEVLRGARETASCAWVAQHAPSNPKALVEFRRRVASLRDGDPRVRWYPF</sequence>
<feature type="compositionally biased region" description="Basic and acidic residues" evidence="1">
    <location>
        <begin position="40"/>
        <end position="53"/>
    </location>
</feature>
<gene>
    <name evidence="3" type="ORF">GCM10010274_10170</name>
</gene>
<dbReference type="Gene3D" id="3.90.1200.10">
    <property type="match status" value="1"/>
</dbReference>
<evidence type="ECO:0000256" key="1">
    <source>
        <dbReference type="SAM" id="MobiDB-lite"/>
    </source>
</evidence>
<evidence type="ECO:0000259" key="2">
    <source>
        <dbReference type="Pfam" id="PF01636"/>
    </source>
</evidence>
<feature type="domain" description="Aminoglycoside phosphotransferase" evidence="2">
    <location>
        <begin position="129"/>
        <end position="336"/>
    </location>
</feature>
<keyword evidence="4" id="KW-1185">Reference proteome</keyword>
<organism evidence="3 4">
    <name type="scientific">Streptomyces lavendofoliae</name>
    <dbReference type="NCBI Taxonomy" id="67314"/>
    <lineage>
        <taxon>Bacteria</taxon>
        <taxon>Bacillati</taxon>
        <taxon>Actinomycetota</taxon>
        <taxon>Actinomycetes</taxon>
        <taxon>Kitasatosporales</taxon>
        <taxon>Streptomycetaceae</taxon>
        <taxon>Streptomyces</taxon>
    </lineage>
</organism>
<dbReference type="InterPro" id="IPR002575">
    <property type="entry name" value="Aminoglycoside_PTrfase"/>
</dbReference>
<dbReference type="SUPFAM" id="SSF56112">
    <property type="entry name" value="Protein kinase-like (PK-like)"/>
    <property type="match status" value="1"/>
</dbReference>
<name>A0A918HV13_9ACTN</name>
<evidence type="ECO:0000313" key="3">
    <source>
        <dbReference type="EMBL" id="GGU25488.1"/>
    </source>
</evidence>
<dbReference type="Pfam" id="PF01636">
    <property type="entry name" value="APH"/>
    <property type="match status" value="1"/>
</dbReference>
<evidence type="ECO:0000313" key="4">
    <source>
        <dbReference type="Proteomes" id="UP000636661"/>
    </source>
</evidence>
<reference evidence="3" key="1">
    <citation type="journal article" date="2014" name="Int. J. Syst. Evol. Microbiol.">
        <title>Complete genome sequence of Corynebacterium casei LMG S-19264T (=DSM 44701T), isolated from a smear-ripened cheese.</title>
        <authorList>
            <consortium name="US DOE Joint Genome Institute (JGI-PGF)"/>
            <person name="Walter F."/>
            <person name="Albersmeier A."/>
            <person name="Kalinowski J."/>
            <person name="Ruckert C."/>
        </authorList>
    </citation>
    <scope>NUCLEOTIDE SEQUENCE</scope>
    <source>
        <strain evidence="3">JCM 4391</strain>
    </source>
</reference>
<accession>A0A918HV13</accession>
<comment type="caution">
    <text evidence="3">The sequence shown here is derived from an EMBL/GenBank/DDBJ whole genome shotgun (WGS) entry which is preliminary data.</text>
</comment>
<reference evidence="3" key="2">
    <citation type="submission" date="2020-09" db="EMBL/GenBank/DDBJ databases">
        <authorList>
            <person name="Sun Q."/>
            <person name="Ohkuma M."/>
        </authorList>
    </citation>
    <scope>NUCLEOTIDE SEQUENCE</scope>
    <source>
        <strain evidence="3">JCM 4391</strain>
    </source>
</reference>
<protein>
    <submittedName>
        <fullName evidence="3">Aminoglycoside phosphotransferase</fullName>
    </submittedName>
</protein>
<dbReference type="Proteomes" id="UP000636661">
    <property type="component" value="Unassembled WGS sequence"/>
</dbReference>
<dbReference type="InterPro" id="IPR011009">
    <property type="entry name" value="Kinase-like_dom_sf"/>
</dbReference>
<dbReference type="AlphaFoldDB" id="A0A918HV13"/>